<dbReference type="InterPro" id="IPR010071">
    <property type="entry name" value="AA_adenyl_dom"/>
</dbReference>
<keyword evidence="1" id="KW-0596">Phosphopantetheine</keyword>
<evidence type="ECO:0000313" key="4">
    <source>
        <dbReference type="EMBL" id="MFC4061509.1"/>
    </source>
</evidence>
<comment type="caution">
    <text evidence="4">The sequence shown here is derived from an EMBL/GenBank/DDBJ whole genome shotgun (WGS) entry which is preliminary data.</text>
</comment>
<evidence type="ECO:0000256" key="1">
    <source>
        <dbReference type="ARBA" id="ARBA00022450"/>
    </source>
</evidence>
<reference evidence="5" key="1">
    <citation type="journal article" date="2019" name="Int. J. Syst. Evol. Microbiol.">
        <title>The Global Catalogue of Microorganisms (GCM) 10K type strain sequencing project: providing services to taxonomists for standard genome sequencing and annotation.</title>
        <authorList>
            <consortium name="The Broad Institute Genomics Platform"/>
            <consortium name="The Broad Institute Genome Sequencing Center for Infectious Disease"/>
            <person name="Wu L."/>
            <person name="Ma J."/>
        </authorList>
    </citation>
    <scope>NUCLEOTIDE SEQUENCE [LARGE SCALE GENOMIC DNA]</scope>
    <source>
        <strain evidence="5">TBRC 4489</strain>
    </source>
</reference>
<dbReference type="InterPro" id="IPR029058">
    <property type="entry name" value="AB_hydrolase_fold"/>
</dbReference>
<evidence type="ECO:0000259" key="3">
    <source>
        <dbReference type="PROSITE" id="PS50075"/>
    </source>
</evidence>
<dbReference type="Gene3D" id="3.30.300.30">
    <property type="match status" value="1"/>
</dbReference>
<sequence length="629" mass="64964">MTHSSTPDVPGGYAGARRVLDAVLRWARQAPAATAVRAPDGEFRFAELARHVDALAASLVAAGAGPQTPVGLCTGRSRWSVPGLLAIWRAGATAVPVDDGHPADRISFVLRDAGARILLGDRLPPGAEIPRSRTLVPAEEAGRHASAWATAPDPDDCAYVIYTSGTTGWPKGVEVTYRGLDTLLDALAHLELAPGGLGVNAVSPAFDGWLWCTLLYLCHGQGVALVDLEEGLDAALDAVRPRTVCLTPSLLASCTGDIPSARVLVVAGEPCPPELVGRFGAGRRILNVYGPTETTIAATWADSGRGDDVRTIGRPLPGYRARVLDGHRRPVPPGVPGELYLAGAAVARGYRNRPGLTASRFVPDPFGEAGDRMYRTGDVVVERPDGQLEYRGRLDEQVKVRGLRVELGEIERVALRAPGLRAAAAFVTEAGDAIGLAVVPGSPAPAGEPPVTTAQDQVATVTTTTTTATGTATGTGTGTGAGPGAGPGAAARLAAEVRSRCAAGLPEAMVPAVVDVVAALPTLPTGKVDRAALARLSPPRSSAGRPPRDERERLVCDVLGELLARPVEDAEADFFEIGGHSLLAARAVSALRRRTGLRLTMAHLLAAPSAAGLAAALDRLAADSLVGTA</sequence>
<feature type="domain" description="Carrier" evidence="3">
    <location>
        <begin position="546"/>
        <end position="621"/>
    </location>
</feature>
<dbReference type="InterPro" id="IPR020806">
    <property type="entry name" value="PKS_PP-bd"/>
</dbReference>
<dbReference type="InterPro" id="IPR006162">
    <property type="entry name" value="Ppantetheine_attach_site"/>
</dbReference>
<accession>A0ABV8IF02</accession>
<dbReference type="Pfam" id="PF00501">
    <property type="entry name" value="AMP-binding"/>
    <property type="match status" value="1"/>
</dbReference>
<dbReference type="NCBIfam" id="TIGR01733">
    <property type="entry name" value="AA-adenyl-dom"/>
    <property type="match status" value="1"/>
</dbReference>
<dbReference type="RefSeq" id="WP_377291765.1">
    <property type="nucleotide sequence ID" value="NZ_JBHSBM010000030.1"/>
</dbReference>
<keyword evidence="2" id="KW-0597">Phosphoprotein</keyword>
<dbReference type="Proteomes" id="UP001595850">
    <property type="component" value="Unassembled WGS sequence"/>
</dbReference>
<keyword evidence="5" id="KW-1185">Reference proteome</keyword>
<dbReference type="InterPro" id="IPR045851">
    <property type="entry name" value="AMP-bd_C_sf"/>
</dbReference>
<dbReference type="SMART" id="SM00823">
    <property type="entry name" value="PKS_PP"/>
    <property type="match status" value="1"/>
</dbReference>
<dbReference type="PANTHER" id="PTHR45527:SF1">
    <property type="entry name" value="FATTY ACID SYNTHASE"/>
    <property type="match status" value="1"/>
</dbReference>
<proteinExistence type="predicted"/>
<dbReference type="Pfam" id="PF00550">
    <property type="entry name" value="PP-binding"/>
    <property type="match status" value="1"/>
</dbReference>
<dbReference type="PROSITE" id="PS00455">
    <property type="entry name" value="AMP_BINDING"/>
    <property type="match status" value="1"/>
</dbReference>
<dbReference type="PROSITE" id="PS50075">
    <property type="entry name" value="CARRIER"/>
    <property type="match status" value="1"/>
</dbReference>
<name>A0ABV8IF02_9ACTN</name>
<dbReference type="SUPFAM" id="SSF56801">
    <property type="entry name" value="Acetyl-CoA synthetase-like"/>
    <property type="match status" value="1"/>
</dbReference>
<dbReference type="Gene3D" id="3.40.50.12780">
    <property type="entry name" value="N-terminal domain of ligase-like"/>
    <property type="match status" value="1"/>
</dbReference>
<gene>
    <name evidence="4" type="ORF">ACFOWE_24690</name>
</gene>
<organism evidence="4 5">
    <name type="scientific">Planomonospora corallina</name>
    <dbReference type="NCBI Taxonomy" id="1806052"/>
    <lineage>
        <taxon>Bacteria</taxon>
        <taxon>Bacillati</taxon>
        <taxon>Actinomycetota</taxon>
        <taxon>Actinomycetes</taxon>
        <taxon>Streptosporangiales</taxon>
        <taxon>Streptosporangiaceae</taxon>
        <taxon>Planomonospora</taxon>
    </lineage>
</organism>
<dbReference type="InterPro" id="IPR042099">
    <property type="entry name" value="ANL_N_sf"/>
</dbReference>
<protein>
    <submittedName>
        <fullName evidence="4">Non-ribosomal peptide synthetase</fullName>
    </submittedName>
</protein>
<evidence type="ECO:0000256" key="2">
    <source>
        <dbReference type="ARBA" id="ARBA00022553"/>
    </source>
</evidence>
<dbReference type="InterPro" id="IPR000873">
    <property type="entry name" value="AMP-dep_synth/lig_dom"/>
</dbReference>
<dbReference type="CDD" id="cd05930">
    <property type="entry name" value="A_NRPS"/>
    <property type="match status" value="1"/>
</dbReference>
<dbReference type="SUPFAM" id="SSF47336">
    <property type="entry name" value="ACP-like"/>
    <property type="match status" value="1"/>
</dbReference>
<dbReference type="Gene3D" id="3.40.50.1820">
    <property type="entry name" value="alpha/beta hydrolase"/>
    <property type="match status" value="1"/>
</dbReference>
<dbReference type="PROSITE" id="PS00012">
    <property type="entry name" value="PHOSPHOPANTETHEINE"/>
    <property type="match status" value="1"/>
</dbReference>
<dbReference type="InterPro" id="IPR009081">
    <property type="entry name" value="PP-bd_ACP"/>
</dbReference>
<dbReference type="PANTHER" id="PTHR45527">
    <property type="entry name" value="NONRIBOSOMAL PEPTIDE SYNTHETASE"/>
    <property type="match status" value="1"/>
</dbReference>
<evidence type="ECO:0000313" key="5">
    <source>
        <dbReference type="Proteomes" id="UP001595850"/>
    </source>
</evidence>
<dbReference type="InterPro" id="IPR036736">
    <property type="entry name" value="ACP-like_sf"/>
</dbReference>
<dbReference type="InterPro" id="IPR020845">
    <property type="entry name" value="AMP-binding_CS"/>
</dbReference>
<dbReference type="EMBL" id="JBHSBM010000030">
    <property type="protein sequence ID" value="MFC4061509.1"/>
    <property type="molecule type" value="Genomic_DNA"/>
</dbReference>